<dbReference type="GO" id="GO:0016020">
    <property type="term" value="C:membrane"/>
    <property type="evidence" value="ECO:0007669"/>
    <property type="project" value="UniProtKB-SubCell"/>
</dbReference>
<dbReference type="GO" id="GO:0020037">
    <property type="term" value="F:heme binding"/>
    <property type="evidence" value="ECO:0007669"/>
    <property type="project" value="InterPro"/>
</dbReference>
<accession>A0A1L9TQR9</accession>
<evidence type="ECO:0000313" key="14">
    <source>
        <dbReference type="EMBL" id="OJJ61761.1"/>
    </source>
</evidence>
<dbReference type="OrthoDB" id="1844152at2759"/>
<keyword evidence="10" id="KW-0503">Monooxygenase</keyword>
<dbReference type="Gene3D" id="1.10.630.10">
    <property type="entry name" value="Cytochrome P450"/>
    <property type="match status" value="1"/>
</dbReference>
<evidence type="ECO:0000256" key="11">
    <source>
        <dbReference type="ARBA" id="ARBA00023136"/>
    </source>
</evidence>
<sequence length="350" mass="39445">DWHPFVAYQAIWTMMIKVATAYIIGPEFGQDPEYIRHCVDFCCQTSEFRDYRALFPESLRPLLARLSRCGRALNTTIAQAKRQLIPEIRQRIERARNGSLPDGLRHTLVDASIQIKLKAGEIDRDTALGDEVVSSLAGDCLLSALEIAFPIAAYIIGMMGYAIADPGYADVLREEIKAAVDATGGEWPIDILDQMPRLESFARETVRCDTTSIFTATRRLQKPVRLDSIGRTLDRGHFVTMPAQFLHQNPAVYHDPDRFDGCRFYDKDTNRCYPRVATGTRDFLPFGYGAEMCPGRDLGMRQARLAFAKILIAFDLDSYPVRGVKTANKASSPTAVIDPEFKLQWRRRTG</sequence>
<evidence type="ECO:0000256" key="9">
    <source>
        <dbReference type="ARBA" id="ARBA00023004"/>
    </source>
</evidence>
<comment type="subcellular location">
    <subcellularLocation>
        <location evidence="2">Membrane</location>
    </subcellularLocation>
</comment>
<dbReference type="STRING" id="1036612.A0A1L9TQR9"/>
<protein>
    <recommendedName>
        <fullName evidence="16">Cytochrome P450</fullName>
    </recommendedName>
</protein>
<gene>
    <name evidence="14" type="ORF">ASPSYDRAFT_146056</name>
</gene>
<evidence type="ECO:0000256" key="10">
    <source>
        <dbReference type="ARBA" id="ARBA00023033"/>
    </source>
</evidence>
<keyword evidence="13" id="KW-0732">Signal</keyword>
<proteinExistence type="inferred from homology"/>
<evidence type="ECO:0000256" key="1">
    <source>
        <dbReference type="ARBA" id="ARBA00001971"/>
    </source>
</evidence>
<dbReference type="EMBL" id="KV878583">
    <property type="protein sequence ID" value="OJJ61761.1"/>
    <property type="molecule type" value="Genomic_DNA"/>
</dbReference>
<feature type="signal peptide" evidence="13">
    <location>
        <begin position="1"/>
        <end position="21"/>
    </location>
</feature>
<dbReference type="AlphaFoldDB" id="A0A1L9TQR9"/>
<evidence type="ECO:0000256" key="2">
    <source>
        <dbReference type="ARBA" id="ARBA00004370"/>
    </source>
</evidence>
<keyword evidence="15" id="KW-1185">Reference proteome</keyword>
<dbReference type="GO" id="GO:0005506">
    <property type="term" value="F:iron ion binding"/>
    <property type="evidence" value="ECO:0007669"/>
    <property type="project" value="InterPro"/>
</dbReference>
<evidence type="ECO:0008006" key="16">
    <source>
        <dbReference type="Google" id="ProtNLM"/>
    </source>
</evidence>
<keyword evidence="9 12" id="KW-0408">Iron</keyword>
<organism evidence="14 15">
    <name type="scientific">Aspergillus sydowii CBS 593.65</name>
    <dbReference type="NCBI Taxonomy" id="1036612"/>
    <lineage>
        <taxon>Eukaryota</taxon>
        <taxon>Fungi</taxon>
        <taxon>Dikarya</taxon>
        <taxon>Ascomycota</taxon>
        <taxon>Pezizomycotina</taxon>
        <taxon>Eurotiomycetes</taxon>
        <taxon>Eurotiomycetidae</taxon>
        <taxon>Eurotiales</taxon>
        <taxon>Aspergillaceae</taxon>
        <taxon>Aspergillus</taxon>
        <taxon>Aspergillus subgen. Nidulantes</taxon>
    </lineage>
</organism>
<keyword evidence="11" id="KW-0472">Membrane</keyword>
<dbReference type="Pfam" id="PF00067">
    <property type="entry name" value="p450"/>
    <property type="match status" value="1"/>
</dbReference>
<feature type="non-terminal residue" evidence="14">
    <location>
        <position position="1"/>
    </location>
</feature>
<dbReference type="RefSeq" id="XP_040705567.1">
    <property type="nucleotide sequence ID" value="XM_040841583.1"/>
</dbReference>
<reference evidence="15" key="1">
    <citation type="journal article" date="2017" name="Genome Biol.">
        <title>Comparative genomics reveals high biological diversity and specific adaptations in the industrially and medically important fungal genus Aspergillus.</title>
        <authorList>
            <person name="de Vries R.P."/>
            <person name="Riley R."/>
            <person name="Wiebenga A."/>
            <person name="Aguilar-Osorio G."/>
            <person name="Amillis S."/>
            <person name="Uchima C.A."/>
            <person name="Anderluh G."/>
            <person name="Asadollahi M."/>
            <person name="Askin M."/>
            <person name="Barry K."/>
            <person name="Battaglia E."/>
            <person name="Bayram O."/>
            <person name="Benocci T."/>
            <person name="Braus-Stromeyer S.A."/>
            <person name="Caldana C."/>
            <person name="Canovas D."/>
            <person name="Cerqueira G.C."/>
            <person name="Chen F."/>
            <person name="Chen W."/>
            <person name="Choi C."/>
            <person name="Clum A."/>
            <person name="Dos Santos R.A."/>
            <person name="Damasio A.R."/>
            <person name="Diallinas G."/>
            <person name="Emri T."/>
            <person name="Fekete E."/>
            <person name="Flipphi M."/>
            <person name="Freyberg S."/>
            <person name="Gallo A."/>
            <person name="Gournas C."/>
            <person name="Habgood R."/>
            <person name="Hainaut M."/>
            <person name="Harispe M.L."/>
            <person name="Henrissat B."/>
            <person name="Hilden K.S."/>
            <person name="Hope R."/>
            <person name="Hossain A."/>
            <person name="Karabika E."/>
            <person name="Karaffa L."/>
            <person name="Karanyi Z."/>
            <person name="Krasevec N."/>
            <person name="Kuo A."/>
            <person name="Kusch H."/>
            <person name="LaButti K."/>
            <person name="Lagendijk E.L."/>
            <person name="Lapidus A."/>
            <person name="Levasseur A."/>
            <person name="Lindquist E."/>
            <person name="Lipzen A."/>
            <person name="Logrieco A.F."/>
            <person name="MacCabe A."/>
            <person name="Maekelae M.R."/>
            <person name="Malavazi I."/>
            <person name="Melin P."/>
            <person name="Meyer V."/>
            <person name="Mielnichuk N."/>
            <person name="Miskei M."/>
            <person name="Molnar A.P."/>
            <person name="Mule G."/>
            <person name="Ngan C.Y."/>
            <person name="Orejas M."/>
            <person name="Orosz E."/>
            <person name="Ouedraogo J.P."/>
            <person name="Overkamp K.M."/>
            <person name="Park H.-S."/>
            <person name="Perrone G."/>
            <person name="Piumi F."/>
            <person name="Punt P.J."/>
            <person name="Ram A.F."/>
            <person name="Ramon A."/>
            <person name="Rauscher S."/>
            <person name="Record E."/>
            <person name="Riano-Pachon D.M."/>
            <person name="Robert V."/>
            <person name="Roehrig J."/>
            <person name="Ruller R."/>
            <person name="Salamov A."/>
            <person name="Salih N.S."/>
            <person name="Samson R.A."/>
            <person name="Sandor E."/>
            <person name="Sanguinetti M."/>
            <person name="Schuetze T."/>
            <person name="Sepcic K."/>
            <person name="Shelest E."/>
            <person name="Sherlock G."/>
            <person name="Sophianopoulou V."/>
            <person name="Squina F.M."/>
            <person name="Sun H."/>
            <person name="Susca A."/>
            <person name="Todd R.B."/>
            <person name="Tsang A."/>
            <person name="Unkles S.E."/>
            <person name="van de Wiele N."/>
            <person name="van Rossen-Uffink D."/>
            <person name="Oliveira J.V."/>
            <person name="Vesth T.C."/>
            <person name="Visser J."/>
            <person name="Yu J.-H."/>
            <person name="Zhou M."/>
            <person name="Andersen M.R."/>
            <person name="Archer D.B."/>
            <person name="Baker S.E."/>
            <person name="Benoit I."/>
            <person name="Brakhage A.A."/>
            <person name="Braus G.H."/>
            <person name="Fischer R."/>
            <person name="Frisvad J.C."/>
            <person name="Goldman G.H."/>
            <person name="Houbraken J."/>
            <person name="Oakley B."/>
            <person name="Pocsi I."/>
            <person name="Scazzocchio C."/>
            <person name="Seiboth B."/>
            <person name="vanKuyk P.A."/>
            <person name="Wortman J."/>
            <person name="Dyer P.S."/>
            <person name="Grigoriev I.V."/>
        </authorList>
    </citation>
    <scope>NUCLEOTIDE SEQUENCE [LARGE SCALE GENOMIC DNA]</scope>
    <source>
        <strain evidence="15">CBS 593.65</strain>
    </source>
</reference>
<comment type="similarity">
    <text evidence="3">Belongs to the cytochrome P450 family.</text>
</comment>
<keyword evidence="5" id="KW-0812">Transmembrane</keyword>
<keyword evidence="4 12" id="KW-0349">Heme</keyword>
<dbReference type="VEuPathDB" id="FungiDB:ASPSYDRAFT_146056"/>
<dbReference type="GeneID" id="63757656"/>
<evidence type="ECO:0000256" key="4">
    <source>
        <dbReference type="ARBA" id="ARBA00022617"/>
    </source>
</evidence>
<evidence type="ECO:0000256" key="6">
    <source>
        <dbReference type="ARBA" id="ARBA00022723"/>
    </source>
</evidence>
<dbReference type="GO" id="GO:0019748">
    <property type="term" value="P:secondary metabolic process"/>
    <property type="evidence" value="ECO:0007669"/>
    <property type="project" value="UniProtKB-ARBA"/>
</dbReference>
<dbReference type="PANTHER" id="PTHR46206">
    <property type="entry name" value="CYTOCHROME P450"/>
    <property type="match status" value="1"/>
</dbReference>
<evidence type="ECO:0000256" key="3">
    <source>
        <dbReference type="ARBA" id="ARBA00010617"/>
    </source>
</evidence>
<comment type="cofactor">
    <cofactor evidence="1 12">
        <name>heme</name>
        <dbReference type="ChEBI" id="CHEBI:30413"/>
    </cofactor>
</comment>
<evidence type="ECO:0000313" key="15">
    <source>
        <dbReference type="Proteomes" id="UP000184356"/>
    </source>
</evidence>
<dbReference type="GO" id="GO:0004497">
    <property type="term" value="F:monooxygenase activity"/>
    <property type="evidence" value="ECO:0007669"/>
    <property type="project" value="UniProtKB-KW"/>
</dbReference>
<evidence type="ECO:0000256" key="7">
    <source>
        <dbReference type="ARBA" id="ARBA00022989"/>
    </source>
</evidence>
<dbReference type="GO" id="GO:0016705">
    <property type="term" value="F:oxidoreductase activity, acting on paired donors, with incorporation or reduction of molecular oxygen"/>
    <property type="evidence" value="ECO:0007669"/>
    <property type="project" value="InterPro"/>
</dbReference>
<evidence type="ECO:0000256" key="5">
    <source>
        <dbReference type="ARBA" id="ARBA00022692"/>
    </source>
</evidence>
<dbReference type="SUPFAM" id="SSF48264">
    <property type="entry name" value="Cytochrome P450"/>
    <property type="match status" value="1"/>
</dbReference>
<evidence type="ECO:0000256" key="13">
    <source>
        <dbReference type="SAM" id="SignalP"/>
    </source>
</evidence>
<evidence type="ECO:0000256" key="8">
    <source>
        <dbReference type="ARBA" id="ARBA00023002"/>
    </source>
</evidence>
<keyword evidence="8" id="KW-0560">Oxidoreductase</keyword>
<keyword evidence="6 12" id="KW-0479">Metal-binding</keyword>
<name>A0A1L9TQR9_9EURO</name>
<feature type="binding site" description="axial binding residue" evidence="12">
    <location>
        <position position="293"/>
    </location>
    <ligand>
        <name>heme</name>
        <dbReference type="ChEBI" id="CHEBI:30413"/>
    </ligand>
    <ligandPart>
        <name>Fe</name>
        <dbReference type="ChEBI" id="CHEBI:18248"/>
    </ligandPart>
</feature>
<dbReference type="Proteomes" id="UP000184356">
    <property type="component" value="Unassembled WGS sequence"/>
</dbReference>
<dbReference type="InterPro" id="IPR002403">
    <property type="entry name" value="Cyt_P450_E_grp-IV"/>
</dbReference>
<keyword evidence="7" id="KW-1133">Transmembrane helix</keyword>
<dbReference type="PANTHER" id="PTHR46206:SF4">
    <property type="entry name" value="P450, PUTATIVE (EUROFUNG)-RELATED"/>
    <property type="match status" value="1"/>
</dbReference>
<feature type="chain" id="PRO_5013290381" description="Cytochrome P450" evidence="13">
    <location>
        <begin position="22"/>
        <end position="350"/>
    </location>
</feature>
<evidence type="ECO:0000256" key="12">
    <source>
        <dbReference type="PIRSR" id="PIRSR602403-1"/>
    </source>
</evidence>
<dbReference type="PRINTS" id="PR00465">
    <property type="entry name" value="EP450IV"/>
</dbReference>
<dbReference type="InterPro" id="IPR036396">
    <property type="entry name" value="Cyt_P450_sf"/>
</dbReference>
<dbReference type="InterPro" id="IPR001128">
    <property type="entry name" value="Cyt_P450"/>
</dbReference>